<comment type="caution">
    <text evidence="1">The sequence shown here is derived from an EMBL/GenBank/DDBJ whole genome shotgun (WGS) entry which is preliminary data.</text>
</comment>
<accession>A0A8H5U135</accession>
<dbReference type="AlphaFoldDB" id="A0A8H5U135"/>
<proteinExistence type="predicted"/>
<keyword evidence="2" id="KW-1185">Reference proteome</keyword>
<name>A0A8H5U135_FUSCI</name>
<dbReference type="Proteomes" id="UP000572754">
    <property type="component" value="Unassembled WGS sequence"/>
</dbReference>
<reference evidence="2" key="1">
    <citation type="journal article" date="2020" name="BMC Genomics">
        <title>Correction to: Identification and distribution of gene clusters required for synthesis of sphingolipid metabolism inhibitors in diverse species of the filamentous fungus Fusarium.</title>
        <authorList>
            <person name="Kim H.S."/>
            <person name="Lohmar J.M."/>
            <person name="Busman M."/>
            <person name="Brown D.W."/>
            <person name="Naumann T.A."/>
            <person name="Divon H.H."/>
            <person name="Lysoe E."/>
            <person name="Uhlig S."/>
            <person name="Proctor R.H."/>
        </authorList>
    </citation>
    <scope>NUCLEOTIDE SEQUENCE [LARGE SCALE GENOMIC DNA]</scope>
    <source>
        <strain evidence="2">NRRL 25331</strain>
    </source>
</reference>
<evidence type="ECO:0000313" key="1">
    <source>
        <dbReference type="EMBL" id="KAF5679302.1"/>
    </source>
</evidence>
<protein>
    <submittedName>
        <fullName evidence="1">Uncharacterized protein</fullName>
    </submittedName>
</protein>
<sequence length="322" mass="35918">MSLPTFQGPPVPAATLHLKPSVSIQHALSLPNATLFAAEHAPSTVRGDTTRHAVKALSILEWTDFNFEVLGNLYRDMLSQRVLLPDGAKNGPFYVDNIEEAKKMFLEHLGPRLEDPIQRGAALLGSQFGHQFPAVVVKPGRSFDKQTPTLSYVAGNEPDARTLVVNICLHAHTWHSNMIGGSKAAIARRPLDRLAKYCLLARTRYGFLMTTKEIVVVRIRGTVFDTSMSCHVEWQAIPWSAEGPHELTACLSIWSLVMLSLDDLRLSGSPPHYLTRPHYLPAPRSLTLWVRYEIPQGFFYRHPASGQREAKLPQGAEFQDPQ</sequence>
<gene>
    <name evidence="1" type="ORF">FCIRC_6147</name>
</gene>
<organism evidence="1 2">
    <name type="scientific">Fusarium circinatum</name>
    <name type="common">Pitch canker fungus</name>
    <name type="synonym">Gibberella circinata</name>
    <dbReference type="NCBI Taxonomy" id="48490"/>
    <lineage>
        <taxon>Eukaryota</taxon>
        <taxon>Fungi</taxon>
        <taxon>Dikarya</taxon>
        <taxon>Ascomycota</taxon>
        <taxon>Pezizomycotina</taxon>
        <taxon>Sordariomycetes</taxon>
        <taxon>Hypocreomycetidae</taxon>
        <taxon>Hypocreales</taxon>
        <taxon>Nectriaceae</taxon>
        <taxon>Fusarium</taxon>
        <taxon>Fusarium fujikuroi species complex</taxon>
    </lineage>
</organism>
<dbReference type="EMBL" id="JAAQPE010000207">
    <property type="protein sequence ID" value="KAF5679302.1"/>
    <property type="molecule type" value="Genomic_DNA"/>
</dbReference>
<reference evidence="1 2" key="2">
    <citation type="submission" date="2020-05" db="EMBL/GenBank/DDBJ databases">
        <title>Identification and distribution of gene clusters putatively required for synthesis of sphingolipid metabolism inhibitors in phylogenetically diverse species of the filamentous fungus Fusarium.</title>
        <authorList>
            <person name="Kim H.-S."/>
            <person name="Busman M."/>
            <person name="Brown D.W."/>
            <person name="Divon H."/>
            <person name="Uhlig S."/>
            <person name="Proctor R.H."/>
        </authorList>
    </citation>
    <scope>NUCLEOTIDE SEQUENCE [LARGE SCALE GENOMIC DNA]</scope>
    <source>
        <strain evidence="1 2">NRRL 25331</strain>
    </source>
</reference>
<evidence type="ECO:0000313" key="2">
    <source>
        <dbReference type="Proteomes" id="UP000572754"/>
    </source>
</evidence>